<gene>
    <name evidence="8" type="ORF">IK5_03368</name>
</gene>
<dbReference type="GO" id="GO:0005737">
    <property type="term" value="C:cytoplasm"/>
    <property type="evidence" value="ECO:0007669"/>
    <property type="project" value="UniProtKB-SubCell"/>
</dbReference>
<evidence type="ECO:0000259" key="7">
    <source>
        <dbReference type="SMART" id="SM00642"/>
    </source>
</evidence>
<dbReference type="NCBIfam" id="NF008183">
    <property type="entry name" value="PRK10933.1"/>
    <property type="match status" value="1"/>
</dbReference>
<dbReference type="EMBL" id="AHFG01000036">
    <property type="protein sequence ID" value="EJR70827.1"/>
    <property type="molecule type" value="Genomic_DNA"/>
</dbReference>
<dbReference type="InterPro" id="IPR013780">
    <property type="entry name" value="Glyco_hydro_b"/>
</dbReference>
<dbReference type="InterPro" id="IPR045857">
    <property type="entry name" value="O16G_dom_2"/>
</dbReference>
<dbReference type="GO" id="GO:0005993">
    <property type="term" value="P:trehalose catabolic process"/>
    <property type="evidence" value="ECO:0007669"/>
    <property type="project" value="InterPro"/>
</dbReference>
<keyword evidence="5" id="KW-0326">Glycosidase</keyword>
<dbReference type="CDD" id="cd11333">
    <property type="entry name" value="AmyAc_SI_OligoGlu_DGase"/>
    <property type="match status" value="1"/>
</dbReference>
<dbReference type="FunFam" id="2.60.40.1180:FF:000007">
    <property type="entry name" value="Sucrose isomerase"/>
    <property type="match status" value="1"/>
</dbReference>
<comment type="subcellular location">
    <subcellularLocation>
        <location evidence="1">Cytoplasm</location>
    </subcellularLocation>
</comment>
<reference evidence="8 9" key="1">
    <citation type="submission" date="2012-04" db="EMBL/GenBank/DDBJ databases">
        <title>The Genome Sequence of Bacillus cereus VD154.</title>
        <authorList>
            <consortium name="The Broad Institute Genome Sequencing Platform"/>
            <consortium name="The Broad Institute Genome Sequencing Center for Infectious Disease"/>
            <person name="Feldgarden M."/>
            <person name="Van der Auwera G.A."/>
            <person name="Mahillon J."/>
            <person name="Duprez V."/>
            <person name="Timmery S."/>
            <person name="Mattelet C."/>
            <person name="Dierick K."/>
            <person name="Sun M."/>
            <person name="Yu Z."/>
            <person name="Zhu L."/>
            <person name="Hu X."/>
            <person name="Shank E.B."/>
            <person name="Swiecicka I."/>
            <person name="Hansen B.M."/>
            <person name="Andrup L."/>
            <person name="Young S.K."/>
            <person name="Zeng Q."/>
            <person name="Gargeya S."/>
            <person name="Fitzgerald M."/>
            <person name="Haas B."/>
            <person name="Abouelleil A."/>
            <person name="Alvarado L."/>
            <person name="Arachchi H.M."/>
            <person name="Berlin A."/>
            <person name="Chapman S.B."/>
            <person name="Goldberg J."/>
            <person name="Griggs A."/>
            <person name="Gujja S."/>
            <person name="Hansen M."/>
            <person name="Howarth C."/>
            <person name="Imamovic A."/>
            <person name="Larimer J."/>
            <person name="McCowen C."/>
            <person name="Montmayeur A."/>
            <person name="Murphy C."/>
            <person name="Neiman D."/>
            <person name="Pearson M."/>
            <person name="Priest M."/>
            <person name="Roberts A."/>
            <person name="Saif S."/>
            <person name="Shea T."/>
            <person name="Sisk P."/>
            <person name="Sykes S."/>
            <person name="Wortman J."/>
            <person name="Nusbaum C."/>
            <person name="Birren B."/>
        </authorList>
    </citation>
    <scope>NUCLEOTIDE SEQUENCE [LARGE SCALE GENOMIC DNA]</scope>
    <source>
        <strain evidence="8 9">VD154</strain>
    </source>
</reference>
<keyword evidence="3" id="KW-0963">Cytoplasm</keyword>
<dbReference type="FunFam" id="3.90.400.10:FF:000002">
    <property type="entry name" value="Sucrose isomerase"/>
    <property type="match status" value="1"/>
</dbReference>
<dbReference type="FunFam" id="3.20.20.80:FF:000014">
    <property type="entry name" value="Alpha,alpha-phosphotrehalase"/>
    <property type="match status" value="1"/>
</dbReference>
<dbReference type="AlphaFoldDB" id="A0A9W5KW22"/>
<dbReference type="Pfam" id="PF00128">
    <property type="entry name" value="Alpha-amylase"/>
    <property type="match status" value="1"/>
</dbReference>
<dbReference type="GO" id="GO:0008788">
    <property type="term" value="F:alpha,alpha-phosphotrehalase activity"/>
    <property type="evidence" value="ECO:0007669"/>
    <property type="project" value="UniProtKB-UniRule"/>
</dbReference>
<dbReference type="InterPro" id="IPR006047">
    <property type="entry name" value="GH13_cat_dom"/>
</dbReference>
<dbReference type="InterPro" id="IPR017853">
    <property type="entry name" value="GH"/>
</dbReference>
<organism evidence="8 9">
    <name type="scientific">Bacillus cereus VD154</name>
    <dbReference type="NCBI Taxonomy" id="1053238"/>
    <lineage>
        <taxon>Bacteria</taxon>
        <taxon>Bacillati</taxon>
        <taxon>Bacillota</taxon>
        <taxon>Bacilli</taxon>
        <taxon>Bacillales</taxon>
        <taxon>Bacillaceae</taxon>
        <taxon>Bacillus</taxon>
        <taxon>Bacillus cereus group</taxon>
    </lineage>
</organism>
<evidence type="ECO:0000313" key="9">
    <source>
        <dbReference type="Proteomes" id="UP000006967"/>
    </source>
</evidence>
<dbReference type="Proteomes" id="UP000006967">
    <property type="component" value="Unassembled WGS sequence"/>
</dbReference>
<dbReference type="InterPro" id="IPR056300">
    <property type="entry name" value="SusG-like_C"/>
</dbReference>
<dbReference type="SMART" id="SM00642">
    <property type="entry name" value="Aamy"/>
    <property type="match status" value="1"/>
</dbReference>
<feature type="domain" description="Glycosyl hydrolase family 13 catalytic" evidence="7">
    <location>
        <begin position="11"/>
        <end position="411"/>
    </location>
</feature>
<comment type="caution">
    <text evidence="8">The sequence shown here is derived from an EMBL/GenBank/DDBJ whole genome shotgun (WGS) entry which is preliminary data.</text>
</comment>
<dbReference type="Pfam" id="PF23915">
    <property type="entry name" value="SusG_C"/>
    <property type="match status" value="1"/>
</dbReference>
<dbReference type="SUPFAM" id="SSF51011">
    <property type="entry name" value="Glycosyl hydrolase domain"/>
    <property type="match status" value="1"/>
</dbReference>
<dbReference type="NCBIfam" id="TIGR02403">
    <property type="entry name" value="trehalose_treC"/>
    <property type="match status" value="1"/>
</dbReference>
<evidence type="ECO:0000256" key="2">
    <source>
        <dbReference type="ARBA" id="ARBA00008061"/>
    </source>
</evidence>
<dbReference type="Gene3D" id="2.60.40.1180">
    <property type="entry name" value="Golgi alpha-mannosidase II"/>
    <property type="match status" value="1"/>
</dbReference>
<accession>A0A9W5KW22</accession>
<dbReference type="Gene3D" id="3.20.20.80">
    <property type="entry name" value="Glycosidases"/>
    <property type="match status" value="1"/>
</dbReference>
<dbReference type="PANTHER" id="PTHR10357:SF217">
    <property type="entry name" value="TREHALOSE-6-PHOSPHATE HYDROLASE"/>
    <property type="match status" value="1"/>
</dbReference>
<keyword evidence="4" id="KW-0378">Hydrolase</keyword>
<comment type="similarity">
    <text evidence="2">Belongs to the glycosyl hydrolase 13 family.</text>
</comment>
<evidence type="ECO:0000256" key="3">
    <source>
        <dbReference type="ARBA" id="ARBA00022490"/>
    </source>
</evidence>
<evidence type="ECO:0000256" key="4">
    <source>
        <dbReference type="ARBA" id="ARBA00022801"/>
    </source>
</evidence>
<dbReference type="GO" id="GO:0004556">
    <property type="term" value="F:alpha-amylase activity"/>
    <property type="evidence" value="ECO:0007669"/>
    <property type="project" value="TreeGrafter"/>
</dbReference>
<dbReference type="SUPFAM" id="SSF51445">
    <property type="entry name" value="(Trans)glycosidases"/>
    <property type="match status" value="1"/>
</dbReference>
<evidence type="ECO:0000256" key="6">
    <source>
        <dbReference type="NCBIfam" id="TIGR02403"/>
    </source>
</evidence>
<dbReference type="EC" id="3.2.1.93" evidence="6"/>
<dbReference type="PANTHER" id="PTHR10357">
    <property type="entry name" value="ALPHA-AMYLASE FAMILY MEMBER"/>
    <property type="match status" value="1"/>
</dbReference>
<dbReference type="RefSeq" id="WP_000656146.1">
    <property type="nucleotide sequence ID" value="NZ_JH791881.1"/>
</dbReference>
<dbReference type="Gene3D" id="3.90.400.10">
    <property type="entry name" value="Oligo-1,6-glucosidase, Domain 2"/>
    <property type="match status" value="1"/>
</dbReference>
<evidence type="ECO:0000313" key="8">
    <source>
        <dbReference type="EMBL" id="EJR70827.1"/>
    </source>
</evidence>
<name>A0A9W5KW22_BACCE</name>
<proteinExistence type="inferred from homology"/>
<dbReference type="InterPro" id="IPR012769">
    <property type="entry name" value="Trehalose_TreC"/>
</dbReference>
<evidence type="ECO:0000256" key="5">
    <source>
        <dbReference type="ARBA" id="ARBA00023295"/>
    </source>
</evidence>
<evidence type="ECO:0000256" key="1">
    <source>
        <dbReference type="ARBA" id="ARBA00004496"/>
    </source>
</evidence>
<sequence>MKDWHKSVVYQIYPKSFNSYYNRETGDIKGVTEKLDYLKELGVDYIWLTPIYQSPQNDNGYDVSDYYSIDPSYGTMEEFEELLAEAKVRNIEIMLDIVVNHSSTEHKWFKEAKEDKNSPYRNYYIWRDEKNNWQSKFGGSAWKYDEKTEQYYLHLFDETQADLNWENEKLREEVYDMMRFWLDKGVTGFRLDVINLISKDQCFLNDEGSTATSDGRKYYTDGPRVHEYLQEMNRNVFAGKDVITVGEMSSTTIDNCIKYSNPERNELSMTFSFHHLKVDYPNGDKWTKAEFDFIKLKEIMSSWQIEMQKGGGWNALFWCNHDQPRIVSRFGDDGKYRNESAKMLATAMHMLQGTPYIYQGEEIGMTNPKFESIEQYRDVESLNIYDIKLKEGLSKEEIIGILKQKSRDNSRTPMQWNEEMNSGFTTSTPWISAAENFKEINVEKALEDKESVFYHYKKLIELRKTYDVITEGEYAILDKNDPKIWAYTRTTESEVLLVIHNFYGEEITYSVPAHVQLDGMKQEILLSNYKDASKDITKLSLRPYESIVYRYTK</sequence>
<protein>
    <recommendedName>
        <fullName evidence="6">Alpha,alpha-phosphotrehalase</fullName>
        <ecNumber evidence="6">3.2.1.93</ecNumber>
    </recommendedName>
</protein>